<keyword evidence="4 10" id="KW-0479">Metal-binding</keyword>
<keyword evidence="12" id="KW-0472">Membrane</keyword>
<keyword evidence="6 10" id="KW-0833">Ubl conjugation pathway</keyword>
<dbReference type="OrthoDB" id="26387at2759"/>
<protein>
    <recommendedName>
        <fullName evidence="10">E3 ubiquitin-protein ligase</fullName>
        <ecNumber evidence="10">2.3.2.27</ecNumber>
    </recommendedName>
</protein>
<keyword evidence="5 10" id="KW-0863">Zinc-finger</keyword>
<dbReference type="PANTHER" id="PTHR21497:SF53">
    <property type="entry name" value="E3 UBIQUITIN-PROTEIN LIGASE PRT6"/>
    <property type="match status" value="1"/>
</dbReference>
<feature type="domain" description="UBR-type" evidence="13">
    <location>
        <begin position="114"/>
        <end position="184"/>
    </location>
</feature>
<feature type="zinc finger region" description="UBR-type" evidence="9">
    <location>
        <begin position="114"/>
        <end position="184"/>
    </location>
</feature>
<dbReference type="Proteomes" id="UP000631114">
    <property type="component" value="Unassembled WGS sequence"/>
</dbReference>
<evidence type="ECO:0000256" key="1">
    <source>
        <dbReference type="ARBA" id="ARBA00000900"/>
    </source>
</evidence>
<evidence type="ECO:0000256" key="11">
    <source>
        <dbReference type="SAM" id="MobiDB-lite"/>
    </source>
</evidence>
<organism evidence="14 15">
    <name type="scientific">Coptis chinensis</name>
    <dbReference type="NCBI Taxonomy" id="261450"/>
    <lineage>
        <taxon>Eukaryota</taxon>
        <taxon>Viridiplantae</taxon>
        <taxon>Streptophyta</taxon>
        <taxon>Embryophyta</taxon>
        <taxon>Tracheophyta</taxon>
        <taxon>Spermatophyta</taxon>
        <taxon>Magnoliopsida</taxon>
        <taxon>Ranunculales</taxon>
        <taxon>Ranunculaceae</taxon>
        <taxon>Coptidoideae</taxon>
        <taxon>Coptis</taxon>
    </lineage>
</organism>
<evidence type="ECO:0000256" key="7">
    <source>
        <dbReference type="ARBA" id="ARBA00022833"/>
    </source>
</evidence>
<dbReference type="GO" id="GO:0000151">
    <property type="term" value="C:ubiquitin ligase complex"/>
    <property type="evidence" value="ECO:0007669"/>
    <property type="project" value="TreeGrafter"/>
</dbReference>
<dbReference type="PROSITE" id="PS51157">
    <property type="entry name" value="ZF_UBR"/>
    <property type="match status" value="1"/>
</dbReference>
<dbReference type="PANTHER" id="PTHR21497">
    <property type="entry name" value="UBIQUITIN LIGASE E3 ALPHA-RELATED"/>
    <property type="match status" value="1"/>
</dbReference>
<dbReference type="FunFam" id="2.10.110.30:FF:000002">
    <property type="entry name" value="Putative e3 ubiquitin-protein ligase ubr3"/>
    <property type="match status" value="1"/>
</dbReference>
<comment type="caution">
    <text evidence="14">The sequence shown here is derived from an EMBL/GenBank/DDBJ whole genome shotgun (WGS) entry which is preliminary data.</text>
</comment>
<dbReference type="GO" id="GO:0071596">
    <property type="term" value="P:ubiquitin-dependent protein catabolic process via the N-end rule pathway"/>
    <property type="evidence" value="ECO:0007669"/>
    <property type="project" value="UniProtKB-UniRule"/>
</dbReference>
<dbReference type="Gene3D" id="2.10.110.30">
    <property type="match status" value="1"/>
</dbReference>
<dbReference type="CDD" id="cd16482">
    <property type="entry name" value="RING-H2_UBR1-like"/>
    <property type="match status" value="1"/>
</dbReference>
<sequence>MELDSFSPQDRILQRLHQCGVGEEQLNKHESGVVEFVKENRFLLSEAVYAILPNKDDLLEAYLEANEIDGKVKISERMKDELHVSIDWLKWLMFEDEPVESLKNLGKSSVGQRGVCGAVWGSKDIAYRCRTCENDYTCAICVTCFQNGNHKDHDYSLMYTGGGCCDCGDVTAWKREGFCSRHTGSEQIRPLSEEIANTVGPVLDLLFGYWKEKLVDTQNADGGIVGENYECVMVSKELTATVVRMLLEFCMISESLLSFVSKRVFSCVGLLDVLVRAECFMGKNKGKKLHEVLLKLLGEPTFKYEFAKVFINYYPDVIKEAIEKSSDAVLQKYSLLSTFSVQIFTVPTLTPRLVKEMGLLDILLGCLGDIFYHCTGEEGHLQIGKWASLYETTLRLVEDTRYVMSHAEVSEYVTCEQPDISRIWIRLLAFVQGMNPQKRIMDIHVEEENEHSHMPFGLGRSTANVNSLLVAGAFSGGMKDVIDNSCGVRHAKVGKLSEESSVCSTTGRSGALDGEFQVGEVSYEFGNHLSVPSSVMRLILECLRALENWLGFNCVLRDPKIFSSQETSSNASNYLGLKKTICKSRKGKSISKLYQTSSAKTRLGASTELHDGGQSLLRAQNTNLMATNDMDVGYAHTGCVPDESIMETDSWNESEALGVLSLSDWPDIVYNVSSQDISVHSPLHRLLATLLEKVLNRCYGASKALDVMNPVSDFPSSGCSHDFFGWLLGGCHPFGFSGFLMEHPLRTRVFCAQVRAGMWRKNGDSAVIIYEWYRLARWSEQGLELDLFLLQFCAALAPPDLYVKRLLDRFGLSSYLSLSLERSNEYEPIIMQEMLTLIIQIVKERRFCGLSTVETLRRELIYKLAIGDATRSQLMKSLPHGLSKNDQLQKTLDTVAVYANPSEMKQGKYSLQKAYWDELDLYHLRWNSRDLQIAEERYLRFCKVSALTGQLPRWTNVFHPLSGISAIATCETVLKIVRAVLFYAVSSDNQSSSRAPDGVLVTTLHLLSLSLDILQVQRKSSEQSCSASHSMEGSHHLMALAGEEVDLGATNRSGACKPQSLLSLLVSLLIKHRKESVRSFSESGQSDLSDMIENLLKTFAELDVGCMTKLKTLAPEVVGHMFPAIDNSDIHMSGSTSSVGDLKAKARERQAAIMEKMRVAQSKFMANVKSTSNMVVNDSTSKQELYMSDEEHVSEEPLVCSLCRDPDSKSPLSFMVLLQKSRLTTFVERGPPSWEQAYILDKLVQNAADESTNDGLPGEVYAFMNFIKARLPPARNIQLPSTSQDESMDTESIETLEDNIYRSIQREMQCILLHPNVLEDYLNNSMLPAKDLNDSTELVLLKKYVASLSEQPSVSKDGNASHESSVPLPSFDGFGPTNGDGIYISSCGHAVHLECRDRYISSLRERYNRRIGFEGVHVVDPDKGEFLCPVCRRLANAVLPTVPGDSNQVWKQRMMSGPSSEVLPDFSTKLGAHALRLPQALSLLLSGANVVGKGEVLQVFSLLQSQQRQPTLEPAFRRLCRMYFPDTCDGFSESGRVSHSLVFWDTLRYSLIATEIAARGGRSTLSTGGPVSGAGALYRELESSSGFILSLLLQVVQSTRSENCPQVLLRLRGIQLFKESICSAVSVDQSSIGTSTQRGNTSLVLKHTEKDILYPDIQFWRRAANPVLAHDPFSSMMWILFSLPRPFLSSVDSFFCLVHLFYCVCVIQALITCCGQNQLDITKLGSGHCLIDNVCKIKAGSVAAQKYFVSHYVDSSCHPKDVIRIFAHPYLRRCALLWKLLKSSTSGPFCDRSHQQWDMSFHMNNDISESNADLFMELKEVEELENIFQIPDLAVILNDKKFSALSLKWFHHFCKDYEVRSYGRVLHSTPAVPFRLMCLPHVYQDLLERYIKQQCPNPQCKKVLPNPALCLLCGRVCSPRLKTCCREMEGEGGCHEHAKFCGAGIGVFLLIRSLLNVMLIHPLLSFVACLIFYFHFSLQDVDLQRGKPLFLNEERYVALAHMVATHGLDQSSEVLRQTTMESLFMI</sequence>
<dbReference type="InterPro" id="IPR036390">
    <property type="entry name" value="WH_DNA-bd_sf"/>
</dbReference>
<evidence type="ECO:0000256" key="6">
    <source>
        <dbReference type="ARBA" id="ARBA00022786"/>
    </source>
</evidence>
<feature type="compositionally biased region" description="Polar residues" evidence="11">
    <location>
        <begin position="1352"/>
        <end position="1364"/>
    </location>
</feature>
<dbReference type="Pfam" id="PF02207">
    <property type="entry name" value="zf-UBR"/>
    <property type="match status" value="1"/>
</dbReference>
<proteinExistence type="inferred from homology"/>
<dbReference type="Pfam" id="PF22960">
    <property type="entry name" value="WHD_UBR1"/>
    <property type="match status" value="1"/>
</dbReference>
<evidence type="ECO:0000256" key="2">
    <source>
        <dbReference type="ARBA" id="ARBA00004906"/>
    </source>
</evidence>
<evidence type="ECO:0000256" key="5">
    <source>
        <dbReference type="ARBA" id="ARBA00022771"/>
    </source>
</evidence>
<reference evidence="14 15" key="1">
    <citation type="submission" date="2020-10" db="EMBL/GenBank/DDBJ databases">
        <title>The Coptis chinensis genome and diversification of protoberbering-type alkaloids.</title>
        <authorList>
            <person name="Wang B."/>
            <person name="Shu S."/>
            <person name="Song C."/>
            <person name="Liu Y."/>
        </authorList>
    </citation>
    <scope>NUCLEOTIDE SEQUENCE [LARGE SCALE GENOMIC DNA]</scope>
    <source>
        <strain evidence="14">HL-2020</strain>
        <tissue evidence="14">Leaf</tissue>
    </source>
</reference>
<comment type="pathway">
    <text evidence="2 10">Protein modification; protein ubiquitination.</text>
</comment>
<evidence type="ECO:0000256" key="9">
    <source>
        <dbReference type="PROSITE-ProRule" id="PRU00508"/>
    </source>
</evidence>
<dbReference type="InterPro" id="IPR042065">
    <property type="entry name" value="E3_ELL-like"/>
</dbReference>
<evidence type="ECO:0000313" key="14">
    <source>
        <dbReference type="EMBL" id="KAF9619779.1"/>
    </source>
</evidence>
<dbReference type="SMART" id="SM00396">
    <property type="entry name" value="ZnF_UBR1"/>
    <property type="match status" value="1"/>
</dbReference>
<comment type="catalytic activity">
    <reaction evidence="1 10">
        <text>S-ubiquitinyl-[E2 ubiquitin-conjugating enzyme]-L-cysteine + [acceptor protein]-L-lysine = [E2 ubiquitin-conjugating enzyme]-L-cysteine + N(6)-ubiquitinyl-[acceptor protein]-L-lysine.</text>
        <dbReference type="EC" id="2.3.2.27"/>
    </reaction>
</comment>
<dbReference type="UniPathway" id="UPA00143"/>
<dbReference type="SUPFAM" id="SSF46785">
    <property type="entry name" value="Winged helix' DNA-binding domain"/>
    <property type="match status" value="1"/>
</dbReference>
<comment type="similarity">
    <text evidence="8 10">Belongs to the E3 ubiquitin-protein ligase UBR1-like family.</text>
</comment>
<evidence type="ECO:0000256" key="8">
    <source>
        <dbReference type="ARBA" id="ARBA00046341"/>
    </source>
</evidence>
<keyword evidence="7 10" id="KW-0862">Zinc</keyword>
<dbReference type="CDD" id="cd19673">
    <property type="entry name" value="UBR-box_UBR3"/>
    <property type="match status" value="1"/>
</dbReference>
<feature type="transmembrane region" description="Helical" evidence="12">
    <location>
        <begin position="1954"/>
        <end position="1976"/>
    </location>
</feature>
<comment type="function">
    <text evidence="10">Ubiquitin ligase protein which is a component of the N-end rule pathway. Recognizes and binds to proteins bearing specific N-terminal residues that are destabilizing according to the N-end rule, leading to their ubiquitination and subsequent degradation.</text>
</comment>
<dbReference type="GO" id="GO:0005737">
    <property type="term" value="C:cytoplasm"/>
    <property type="evidence" value="ECO:0007669"/>
    <property type="project" value="TreeGrafter"/>
</dbReference>
<evidence type="ECO:0000259" key="13">
    <source>
        <dbReference type="PROSITE" id="PS51157"/>
    </source>
</evidence>
<dbReference type="InterPro" id="IPR003126">
    <property type="entry name" value="Znf_UBR"/>
</dbReference>
<dbReference type="EMBL" id="JADFTS010000002">
    <property type="protein sequence ID" value="KAF9619779.1"/>
    <property type="molecule type" value="Genomic_DNA"/>
</dbReference>
<dbReference type="GO" id="GO:0061630">
    <property type="term" value="F:ubiquitin protein ligase activity"/>
    <property type="evidence" value="ECO:0007669"/>
    <property type="project" value="UniProtKB-UniRule"/>
</dbReference>
<dbReference type="GO" id="GO:0008270">
    <property type="term" value="F:zinc ion binding"/>
    <property type="evidence" value="ECO:0007669"/>
    <property type="project" value="UniProtKB-UniRule"/>
</dbReference>
<dbReference type="GO" id="GO:0016567">
    <property type="term" value="P:protein ubiquitination"/>
    <property type="evidence" value="ECO:0007669"/>
    <property type="project" value="UniProtKB-UniRule"/>
</dbReference>
<keyword evidence="12" id="KW-1133">Transmembrane helix</keyword>
<dbReference type="Pfam" id="PF18995">
    <property type="entry name" value="PRT6_C"/>
    <property type="match status" value="1"/>
</dbReference>
<keyword evidence="15" id="KW-1185">Reference proteome</keyword>
<evidence type="ECO:0000256" key="4">
    <source>
        <dbReference type="ARBA" id="ARBA00022723"/>
    </source>
</evidence>
<dbReference type="InterPro" id="IPR044046">
    <property type="entry name" value="E3_ligase_UBR-like_C"/>
</dbReference>
<feature type="region of interest" description="Disordered" evidence="11">
    <location>
        <begin position="1352"/>
        <end position="1371"/>
    </location>
</feature>
<keyword evidence="3 10" id="KW-0808">Transferase</keyword>
<evidence type="ECO:0000256" key="3">
    <source>
        <dbReference type="ARBA" id="ARBA00022679"/>
    </source>
</evidence>
<gene>
    <name evidence="14" type="ORF">IFM89_009301</name>
</gene>
<evidence type="ECO:0000313" key="15">
    <source>
        <dbReference type="Proteomes" id="UP000631114"/>
    </source>
</evidence>
<evidence type="ECO:0000256" key="10">
    <source>
        <dbReference type="RuleBase" id="RU366018"/>
    </source>
</evidence>
<dbReference type="EC" id="2.3.2.27" evidence="10"/>
<dbReference type="InterPro" id="IPR055194">
    <property type="entry name" value="UBR1-like_WH"/>
</dbReference>
<keyword evidence="12" id="KW-0812">Transmembrane</keyword>
<evidence type="ECO:0000256" key="12">
    <source>
        <dbReference type="SAM" id="Phobius"/>
    </source>
</evidence>
<dbReference type="InterPro" id="IPR039164">
    <property type="entry name" value="UBR1-like"/>
</dbReference>
<name>A0A835MAG8_9MAGN</name>
<dbReference type="Gene3D" id="1.10.10.2670">
    <property type="entry name" value="E3 ubiquitin-protein ligase"/>
    <property type="match status" value="1"/>
</dbReference>
<accession>A0A835MAG8</accession>